<accession>A0A5E7W4D6</accession>
<dbReference type="Pfam" id="PF10282">
    <property type="entry name" value="Lactonase"/>
    <property type="match status" value="1"/>
</dbReference>
<dbReference type="Proteomes" id="UP000325645">
    <property type="component" value="Unassembled WGS sequence"/>
</dbReference>
<dbReference type="Gene3D" id="2.130.10.10">
    <property type="entry name" value="YVTN repeat-like/Quinoprotein amine dehydrogenase"/>
    <property type="match status" value="2"/>
</dbReference>
<dbReference type="PANTHER" id="PTHR47197:SF3">
    <property type="entry name" value="DIHYDRO-HEME D1 DEHYDROGENASE"/>
    <property type="match status" value="1"/>
</dbReference>
<keyword evidence="1" id="KW-0456">Lyase</keyword>
<organism evidence="1 2">
    <name type="scientific">Pseudomonas fluorescens</name>
    <dbReference type="NCBI Taxonomy" id="294"/>
    <lineage>
        <taxon>Bacteria</taxon>
        <taxon>Pseudomonadati</taxon>
        <taxon>Pseudomonadota</taxon>
        <taxon>Gammaproteobacteria</taxon>
        <taxon>Pseudomonadales</taxon>
        <taxon>Pseudomonadaceae</taxon>
        <taxon>Pseudomonas</taxon>
    </lineage>
</organism>
<dbReference type="InterPro" id="IPR019405">
    <property type="entry name" value="Lactonase_7-beta_prop"/>
</dbReference>
<evidence type="ECO:0000313" key="2">
    <source>
        <dbReference type="Proteomes" id="UP000325645"/>
    </source>
</evidence>
<dbReference type="EMBL" id="CABVJH010000002">
    <property type="protein sequence ID" value="VVQ29801.1"/>
    <property type="molecule type" value="Genomic_DNA"/>
</dbReference>
<dbReference type="PANTHER" id="PTHR47197">
    <property type="entry name" value="PROTEIN NIRF"/>
    <property type="match status" value="1"/>
</dbReference>
<protein>
    <submittedName>
        <fullName evidence="1">Virginiamycin B lyase</fullName>
        <ecNumber evidence="1">4.2.99.-</ecNumber>
    </submittedName>
</protein>
<proteinExistence type="predicted"/>
<dbReference type="InterPro" id="IPR015943">
    <property type="entry name" value="WD40/YVTN_repeat-like_dom_sf"/>
</dbReference>
<dbReference type="InterPro" id="IPR011045">
    <property type="entry name" value="N2O_reductase_N"/>
</dbReference>
<dbReference type="InterPro" id="IPR051200">
    <property type="entry name" value="Host-pathogen_enzymatic-act"/>
</dbReference>
<reference evidence="1 2" key="1">
    <citation type="submission" date="2019-09" db="EMBL/GenBank/DDBJ databases">
        <authorList>
            <person name="Chandra G."/>
            <person name="Truman W A."/>
        </authorList>
    </citation>
    <scope>NUCLEOTIDE SEQUENCE [LARGE SCALE GENOMIC DNA]</scope>
    <source>
        <strain evidence="1">PS943</strain>
    </source>
</reference>
<gene>
    <name evidence="1" type="primary">vgb_2</name>
    <name evidence="1" type="ORF">PS943_01530</name>
</gene>
<dbReference type="NCBIfam" id="TIGR02276">
    <property type="entry name" value="beta_rpt_yvtn"/>
    <property type="match status" value="6"/>
</dbReference>
<dbReference type="InterPro" id="IPR000033">
    <property type="entry name" value="LDLR_classB_rpt"/>
</dbReference>
<dbReference type="AlphaFoldDB" id="A0A5E7W4D6"/>
<evidence type="ECO:0000313" key="1">
    <source>
        <dbReference type="EMBL" id="VVQ29801.1"/>
    </source>
</evidence>
<dbReference type="EC" id="4.2.99.-" evidence="1"/>
<sequence>MDIQSAALNELFVLYPVIIPGWVSPVKPADIAHGGIPKALYDGQAQGLECLVDPWTELQLRSWIMAVDDRVDLYCNGDLVPGAGQTVKPGEETLRQRLYLPHEQLRHGANLLQYEVTRVGGNSERSRDLRVLYHLRPVDSLDLVIPADVLKDGVSAARAAQGVEFGFTYANRRNHDRIEFLLGDTQVRFDVPDGTAAITHTLFTDTFQKAGDNPSAVAEFYVVDQLGNRVKSPEKRLDIHLDRVELEQAILREIPTENNDDPAIVDLAKLNGGPLWALIHLIDTIWKVGDEIHLTFTSLVNGSPVATHEQTLPITQVPGQFSWDIPNSKVIADSVVRVIYEQVRSGVVIATSRTATAQVTGEAVEHDVLTFTNEPYTIAPAGRLKNVELLLSTRNNTPVPGGKLSLTLPANFMYADGSSGQRDFITDAAGRVSVSRIKGTLITGSYSLSATSGAQVANATVTVTERGPVGSIPVTSSYGIAVSPDGTRVYVGNDRVSVIDTATNQVLTHIPVGSGSVGIAFSPDGTRAYASNQAIHRVCVIDTTTNEVVTNIPANTPTGIAVSPDGSRIYVSNYGSHTVSVIDTATHQVLTIPVGNNPWGVAISPDGTRTYVCGRNSRRVSVIDTATNRVLTNIPANVPVGVAVSPDGTRVYVSNQGSHTVSVIDTATNQVLTNILVGNNPYGIAVSQDGSRAYVSNYDSDTVSVIDTATNQVLTNIPAGSNPLWIAISPDGTRAYVCNFTSHTVSVIGV</sequence>
<dbReference type="SMART" id="SM00135">
    <property type="entry name" value="LY"/>
    <property type="match status" value="2"/>
</dbReference>
<dbReference type="InterPro" id="IPR011964">
    <property type="entry name" value="YVTN_b-propeller_repeat"/>
</dbReference>
<name>A0A5E7W4D6_PSEFL</name>
<dbReference type="SUPFAM" id="SSF50974">
    <property type="entry name" value="Nitrous oxide reductase, N-terminal domain"/>
    <property type="match status" value="1"/>
</dbReference>
<dbReference type="CDD" id="cd05819">
    <property type="entry name" value="NHL"/>
    <property type="match status" value="1"/>
</dbReference>
<dbReference type="GO" id="GO:0016829">
    <property type="term" value="F:lyase activity"/>
    <property type="evidence" value="ECO:0007669"/>
    <property type="project" value="UniProtKB-KW"/>
</dbReference>